<protein>
    <submittedName>
        <fullName evidence="1">Uncharacterized protein</fullName>
    </submittedName>
</protein>
<gene>
    <name evidence="1" type="ORF">CPAG_08677</name>
</gene>
<evidence type="ECO:0000313" key="1">
    <source>
        <dbReference type="EMBL" id="KMM72383.1"/>
    </source>
</evidence>
<proteinExistence type="predicted"/>
<reference evidence="2" key="2">
    <citation type="journal article" date="2009" name="Genome Res.">
        <title>Comparative genomic analyses of the human fungal pathogens Coccidioides and their relatives.</title>
        <authorList>
            <person name="Sharpton T.J."/>
            <person name="Stajich J.E."/>
            <person name="Rounsley S.D."/>
            <person name="Gardner M.J."/>
            <person name="Wortman J.R."/>
            <person name="Jordar V.S."/>
            <person name="Maiti R."/>
            <person name="Kodira C.D."/>
            <person name="Neafsey D.E."/>
            <person name="Zeng Q."/>
            <person name="Hung C.-Y."/>
            <person name="McMahan C."/>
            <person name="Muszewska A."/>
            <person name="Grynberg M."/>
            <person name="Mandel M.A."/>
            <person name="Kellner E.M."/>
            <person name="Barker B.M."/>
            <person name="Galgiani J.N."/>
            <person name="Orbach M.J."/>
            <person name="Kirkland T.N."/>
            <person name="Cole G.T."/>
            <person name="Henn M.R."/>
            <person name="Birren B.W."/>
            <person name="Taylor J.W."/>
        </authorList>
    </citation>
    <scope>NUCLEOTIDE SEQUENCE [LARGE SCALE GENOMIC DNA]</scope>
    <source>
        <strain evidence="2">RMSCC 3488</strain>
    </source>
</reference>
<dbReference type="EMBL" id="DS268114">
    <property type="protein sequence ID" value="KMM72383.1"/>
    <property type="molecule type" value="Genomic_DNA"/>
</dbReference>
<reference evidence="1 2" key="1">
    <citation type="submission" date="2007-06" db="EMBL/GenBank/DDBJ databases">
        <title>The Genome Sequence of Coccidioides posadasii RMSCC_3488.</title>
        <authorList>
            <consortium name="Coccidioides Genome Resources Consortium"/>
            <consortium name="The Broad Institute Genome Sequencing Platform"/>
            <person name="Henn M.R."/>
            <person name="Sykes S."/>
            <person name="Young S."/>
            <person name="Jaffe D."/>
            <person name="Berlin A."/>
            <person name="Alvarez P."/>
            <person name="Butler J."/>
            <person name="Gnerre S."/>
            <person name="Grabherr M."/>
            <person name="Mauceli E."/>
            <person name="Brockman W."/>
            <person name="Kodira C."/>
            <person name="Alvarado L."/>
            <person name="Zeng Q."/>
            <person name="Crawford M."/>
            <person name="Antoine C."/>
            <person name="Devon K."/>
            <person name="Galgiani J."/>
            <person name="Orsborn K."/>
            <person name="Lewis M.L."/>
            <person name="Nusbaum C."/>
            <person name="Galagan J."/>
            <person name="Birren B."/>
        </authorList>
    </citation>
    <scope>NUCLEOTIDE SEQUENCE [LARGE SCALE GENOMIC DNA]</scope>
    <source>
        <strain evidence="1 2">RMSCC 3488</strain>
    </source>
</reference>
<dbReference type="VEuPathDB" id="FungiDB:CPAG_08677"/>
<name>A0A0J6FPS2_COCPO</name>
<accession>A0A0J6FPS2</accession>
<reference evidence="2" key="3">
    <citation type="journal article" date="2010" name="Genome Res.">
        <title>Population genomic sequencing of Coccidioides fungi reveals recent hybridization and transposon control.</title>
        <authorList>
            <person name="Neafsey D.E."/>
            <person name="Barker B.M."/>
            <person name="Sharpton T.J."/>
            <person name="Stajich J.E."/>
            <person name="Park D.J."/>
            <person name="Whiston E."/>
            <person name="Hung C.-Y."/>
            <person name="McMahan C."/>
            <person name="White J."/>
            <person name="Sykes S."/>
            <person name="Heiman D."/>
            <person name="Young S."/>
            <person name="Zeng Q."/>
            <person name="Abouelleil A."/>
            <person name="Aftuck L."/>
            <person name="Bessette D."/>
            <person name="Brown A."/>
            <person name="FitzGerald M."/>
            <person name="Lui A."/>
            <person name="Macdonald J.P."/>
            <person name="Priest M."/>
            <person name="Orbach M.J."/>
            <person name="Galgiani J.N."/>
            <person name="Kirkland T.N."/>
            <person name="Cole G.T."/>
            <person name="Birren B.W."/>
            <person name="Henn M.R."/>
            <person name="Taylor J.W."/>
            <person name="Rounsley S.D."/>
        </authorList>
    </citation>
    <scope>NUCLEOTIDE SEQUENCE [LARGE SCALE GENOMIC DNA]</scope>
    <source>
        <strain evidence="2">RMSCC 3488</strain>
    </source>
</reference>
<sequence>MEELCGNKGAVQTECNEMITEGCLYILLSRTSLADGRAGLSIIPFVLDEFLCRWLRGRCINHIHAERNIPAGWNRGDRRALASPQEWAFQERIDHKFGSILAVAPRGLFRK</sequence>
<evidence type="ECO:0000313" key="2">
    <source>
        <dbReference type="Proteomes" id="UP000054567"/>
    </source>
</evidence>
<organism evidence="1 2">
    <name type="scientific">Coccidioides posadasii RMSCC 3488</name>
    <dbReference type="NCBI Taxonomy" id="454284"/>
    <lineage>
        <taxon>Eukaryota</taxon>
        <taxon>Fungi</taxon>
        <taxon>Dikarya</taxon>
        <taxon>Ascomycota</taxon>
        <taxon>Pezizomycotina</taxon>
        <taxon>Eurotiomycetes</taxon>
        <taxon>Eurotiomycetidae</taxon>
        <taxon>Onygenales</taxon>
        <taxon>Onygenaceae</taxon>
        <taxon>Coccidioides</taxon>
    </lineage>
</organism>
<dbReference type="AlphaFoldDB" id="A0A0J6FPS2"/>
<dbReference type="Proteomes" id="UP000054567">
    <property type="component" value="Unassembled WGS sequence"/>
</dbReference>